<dbReference type="EMBL" id="JAUESC010000384">
    <property type="protein sequence ID" value="KAK0581618.1"/>
    <property type="molecule type" value="Genomic_DNA"/>
</dbReference>
<gene>
    <name evidence="4" type="ORF">LWI29_015955</name>
</gene>
<dbReference type="InterPro" id="IPR029058">
    <property type="entry name" value="AB_hydrolase_fold"/>
</dbReference>
<comment type="caution">
    <text evidence="4">The sequence shown here is derived from an EMBL/GenBank/DDBJ whole genome shotgun (WGS) entry which is preliminary data.</text>
</comment>
<organism evidence="4 5">
    <name type="scientific">Acer saccharum</name>
    <name type="common">Sugar maple</name>
    <dbReference type="NCBI Taxonomy" id="4024"/>
    <lineage>
        <taxon>Eukaryota</taxon>
        <taxon>Viridiplantae</taxon>
        <taxon>Streptophyta</taxon>
        <taxon>Embryophyta</taxon>
        <taxon>Tracheophyta</taxon>
        <taxon>Spermatophyta</taxon>
        <taxon>Magnoliopsida</taxon>
        <taxon>eudicotyledons</taxon>
        <taxon>Gunneridae</taxon>
        <taxon>Pentapetalae</taxon>
        <taxon>rosids</taxon>
        <taxon>malvids</taxon>
        <taxon>Sapindales</taxon>
        <taxon>Sapindaceae</taxon>
        <taxon>Hippocastanoideae</taxon>
        <taxon>Acereae</taxon>
        <taxon>Acer</taxon>
    </lineage>
</organism>
<dbReference type="Gene3D" id="3.40.50.1820">
    <property type="entry name" value="alpha/beta hydrolase"/>
    <property type="match status" value="1"/>
</dbReference>
<dbReference type="GO" id="GO:0016787">
    <property type="term" value="F:hydrolase activity"/>
    <property type="evidence" value="ECO:0007669"/>
    <property type="project" value="InterPro"/>
</dbReference>
<evidence type="ECO:0000259" key="3">
    <source>
        <dbReference type="Pfam" id="PF07859"/>
    </source>
</evidence>
<name>A0AA39RX39_ACESA</name>
<evidence type="ECO:0000313" key="4">
    <source>
        <dbReference type="EMBL" id="KAK0581618.1"/>
    </source>
</evidence>
<keyword evidence="5" id="KW-1185">Reference proteome</keyword>
<dbReference type="InterPro" id="IPR033140">
    <property type="entry name" value="Lipase_GDXG_put_SER_AS"/>
</dbReference>
<dbReference type="AlphaFoldDB" id="A0AA39RX39"/>
<dbReference type="Proteomes" id="UP001168877">
    <property type="component" value="Unassembled WGS sequence"/>
</dbReference>
<comment type="similarity">
    <text evidence="1">Belongs to the 'GDXG' lipolytic enzyme family.</text>
</comment>
<dbReference type="PANTHER" id="PTHR23024">
    <property type="entry name" value="ARYLACETAMIDE DEACETYLASE"/>
    <property type="match status" value="1"/>
</dbReference>
<feature type="active site" evidence="2">
    <location>
        <position position="165"/>
    </location>
</feature>
<reference evidence="4" key="2">
    <citation type="submission" date="2023-06" db="EMBL/GenBank/DDBJ databases">
        <authorList>
            <person name="Swenson N.G."/>
            <person name="Wegrzyn J.L."/>
            <person name="Mcevoy S.L."/>
        </authorList>
    </citation>
    <scope>NUCLEOTIDE SEQUENCE</scope>
    <source>
        <strain evidence="4">NS2018</strain>
        <tissue evidence="4">Leaf</tissue>
    </source>
</reference>
<feature type="domain" description="Alpha/beta hydrolase fold-3" evidence="3">
    <location>
        <begin position="77"/>
        <end position="301"/>
    </location>
</feature>
<dbReference type="InterPro" id="IPR050466">
    <property type="entry name" value="Carboxylest/Gibb_receptor"/>
</dbReference>
<dbReference type="PANTHER" id="PTHR23024:SF467">
    <property type="entry name" value="CARBOXYLESTERASE 12-RELATED"/>
    <property type="match status" value="1"/>
</dbReference>
<evidence type="ECO:0000256" key="1">
    <source>
        <dbReference type="ARBA" id="ARBA00010515"/>
    </source>
</evidence>
<proteinExistence type="inferred from homology"/>
<dbReference type="PROSITE" id="PS01174">
    <property type="entry name" value="LIPASE_GDXG_SER"/>
    <property type="match status" value="1"/>
</dbReference>
<dbReference type="InterPro" id="IPR013094">
    <property type="entry name" value="AB_hydrolase_3"/>
</dbReference>
<evidence type="ECO:0000256" key="2">
    <source>
        <dbReference type="PROSITE-ProRule" id="PRU10038"/>
    </source>
</evidence>
<protein>
    <recommendedName>
        <fullName evidence="3">Alpha/beta hydrolase fold-3 domain-containing protein</fullName>
    </recommendedName>
</protein>
<accession>A0AA39RX39</accession>
<dbReference type="Pfam" id="PF07859">
    <property type="entry name" value="Abhydrolase_3"/>
    <property type="match status" value="1"/>
</dbReference>
<evidence type="ECO:0000313" key="5">
    <source>
        <dbReference type="Proteomes" id="UP001168877"/>
    </source>
</evidence>
<sequence length="324" mass="36457">MDSSNQEIAYDFSPFFIVYKDSRVVQLKGNVTVPPSLDPKTNVESKDIVYLNTENIDLSARVYIPESTHQNKKLPLLVYFHGGCFCMESAFSPTYHNYLNSLVAEAGVIAVSVEYRQAPENPVPCPHNDSWTALKWVTSHFNGQGPEDWLNRHADFERVFLAGDSAGANIAHHMGIKHGLEKLESSFINVTGIILCQPYFLGEEAVGDEITNDHHKNLREKLQGLWRFTCPSSTSGCDDPWINPAFDSNLVSLGCNKVLVFVAEKDFLRARGLYYTEKLKESGWRGDVQIVESKGEDHIFHLINPTSETAEAMLKRIVSFINKD</sequence>
<reference evidence="4" key="1">
    <citation type="journal article" date="2022" name="Plant J.">
        <title>Strategies of tolerance reflected in two North American maple genomes.</title>
        <authorList>
            <person name="McEvoy S.L."/>
            <person name="Sezen U.U."/>
            <person name="Trouern-Trend A."/>
            <person name="McMahon S.M."/>
            <person name="Schaberg P.G."/>
            <person name="Yang J."/>
            <person name="Wegrzyn J.L."/>
            <person name="Swenson N.G."/>
        </authorList>
    </citation>
    <scope>NUCLEOTIDE SEQUENCE</scope>
    <source>
        <strain evidence="4">NS2018</strain>
    </source>
</reference>
<dbReference type="SUPFAM" id="SSF53474">
    <property type="entry name" value="alpha/beta-Hydrolases"/>
    <property type="match status" value="1"/>
</dbReference>